<dbReference type="GO" id="GO:0004523">
    <property type="term" value="F:RNA-DNA hybrid ribonuclease activity"/>
    <property type="evidence" value="ECO:0007669"/>
    <property type="project" value="InterPro"/>
</dbReference>
<feature type="domain" description="RNase H type-1" evidence="1">
    <location>
        <begin position="230"/>
        <end position="344"/>
    </location>
</feature>
<dbReference type="GO" id="GO:0003676">
    <property type="term" value="F:nucleic acid binding"/>
    <property type="evidence" value="ECO:0007669"/>
    <property type="project" value="InterPro"/>
</dbReference>
<comment type="caution">
    <text evidence="3">The sequence shown here is derived from an EMBL/GenBank/DDBJ whole genome shotgun (WGS) entry which is preliminary data.</text>
</comment>
<name>A0A7J8RJU0_GOSDV</name>
<evidence type="ECO:0000259" key="2">
    <source>
        <dbReference type="Pfam" id="PF13966"/>
    </source>
</evidence>
<evidence type="ECO:0000259" key="1">
    <source>
        <dbReference type="Pfam" id="PF13456"/>
    </source>
</evidence>
<keyword evidence="4" id="KW-1185">Reference proteome</keyword>
<organism evidence="3 4">
    <name type="scientific">Gossypium davidsonii</name>
    <name type="common">Davidson's cotton</name>
    <name type="synonym">Gossypium klotzschianum subsp. davidsonii</name>
    <dbReference type="NCBI Taxonomy" id="34287"/>
    <lineage>
        <taxon>Eukaryota</taxon>
        <taxon>Viridiplantae</taxon>
        <taxon>Streptophyta</taxon>
        <taxon>Embryophyta</taxon>
        <taxon>Tracheophyta</taxon>
        <taxon>Spermatophyta</taxon>
        <taxon>Magnoliopsida</taxon>
        <taxon>eudicotyledons</taxon>
        <taxon>Gunneridae</taxon>
        <taxon>Pentapetalae</taxon>
        <taxon>rosids</taxon>
        <taxon>malvids</taxon>
        <taxon>Malvales</taxon>
        <taxon>Malvaceae</taxon>
        <taxon>Malvoideae</taxon>
        <taxon>Gossypium</taxon>
    </lineage>
</organism>
<accession>A0A7J8RJU0</accession>
<evidence type="ECO:0000313" key="3">
    <source>
        <dbReference type="EMBL" id="MBA0613636.1"/>
    </source>
</evidence>
<evidence type="ECO:0008006" key="5">
    <source>
        <dbReference type="Google" id="ProtNLM"/>
    </source>
</evidence>
<dbReference type="Pfam" id="PF13456">
    <property type="entry name" value="RVT_3"/>
    <property type="match status" value="1"/>
</dbReference>
<dbReference type="Proteomes" id="UP000593561">
    <property type="component" value="Unassembled WGS sequence"/>
</dbReference>
<sequence length="358" mass="41731">MVVYYSINNGFSSVNWGEFFTRKLLDREVVMLCRFEDIVRSMELVPEVEDRLSWVHNSNEEFTKLKVSPRVQSFLWMLAIDRIPTKEFLVKRGVQLQHISIRCLWCEKVPERADHLFFKCKYIEGFWYKFFKWWEVEWKLVEEFVEFYYLCYNVKLSRVRRSLWLLSISTTCSSVWIARNEIIFERKVMIMVALIFQSKMRAILWIRVVYDELMCPPPQGCLKFNVCGIANEEVASCGGVPRDMEGVARALFSSPIAANDADSTKTRAVFIALDLFLSMGWKTNGSFIVEIGSKMVYNLCLNKDMRPSLLQTTFSDIERKIEQVGSVVFSMADQKGIEMASTFAVAGINCGDMFKAWW</sequence>
<dbReference type="Pfam" id="PF13966">
    <property type="entry name" value="zf-RVT"/>
    <property type="match status" value="1"/>
</dbReference>
<feature type="domain" description="Reverse transcriptase zinc-binding" evidence="2">
    <location>
        <begin position="64"/>
        <end position="127"/>
    </location>
</feature>
<reference evidence="3 4" key="1">
    <citation type="journal article" date="2019" name="Genome Biol. Evol.">
        <title>Insights into the evolution of the New World diploid cottons (Gossypium, subgenus Houzingenia) based on genome sequencing.</title>
        <authorList>
            <person name="Grover C.E."/>
            <person name="Arick M.A. 2nd"/>
            <person name="Thrash A."/>
            <person name="Conover J.L."/>
            <person name="Sanders W.S."/>
            <person name="Peterson D.G."/>
            <person name="Frelichowski J.E."/>
            <person name="Scheffler J.A."/>
            <person name="Scheffler B.E."/>
            <person name="Wendel J.F."/>
        </authorList>
    </citation>
    <scope>NUCLEOTIDE SEQUENCE [LARGE SCALE GENOMIC DNA]</scope>
    <source>
        <strain evidence="3">27</strain>
        <tissue evidence="3">Leaf</tissue>
    </source>
</reference>
<dbReference type="InterPro" id="IPR002156">
    <property type="entry name" value="RNaseH_domain"/>
</dbReference>
<dbReference type="AlphaFoldDB" id="A0A7J8RJU0"/>
<proteinExistence type="predicted"/>
<evidence type="ECO:0000313" key="4">
    <source>
        <dbReference type="Proteomes" id="UP000593561"/>
    </source>
</evidence>
<protein>
    <recommendedName>
        <fullName evidence="5">Reverse transcriptase zinc-binding domain-containing protein</fullName>
    </recommendedName>
</protein>
<dbReference type="InterPro" id="IPR026960">
    <property type="entry name" value="RVT-Znf"/>
</dbReference>
<dbReference type="EMBL" id="JABFAC010000005">
    <property type="protein sequence ID" value="MBA0613636.1"/>
    <property type="molecule type" value="Genomic_DNA"/>
</dbReference>
<gene>
    <name evidence="3" type="ORF">Godav_014030</name>
</gene>